<evidence type="ECO:0000256" key="14">
    <source>
        <dbReference type="ARBA" id="ARBA00023166"/>
    </source>
</evidence>
<dbReference type="Pfam" id="PF00667">
    <property type="entry name" value="FAD_binding_1"/>
    <property type="match status" value="1"/>
</dbReference>
<keyword evidence="4" id="KW-0288">FMN</keyword>
<dbReference type="InterPro" id="IPR001709">
    <property type="entry name" value="Flavoprot_Pyr_Nucl_cyt_Rdtase"/>
</dbReference>
<name>A0A1Y1XIS3_9FUNG</name>
<dbReference type="Gene3D" id="1.20.990.10">
    <property type="entry name" value="NADPH-cytochrome p450 Reductase, Chain A, domain 3"/>
    <property type="match status" value="1"/>
</dbReference>
<dbReference type="STRING" id="1754192.A0A1Y1XIS3"/>
<comment type="cofactor">
    <cofactor evidence="2">
        <name>FAD</name>
        <dbReference type="ChEBI" id="CHEBI:57692"/>
    </cofactor>
</comment>
<feature type="domain" description="FAD-binding FR-type" evidence="18">
    <location>
        <begin position="299"/>
        <end position="576"/>
    </location>
</feature>
<keyword evidence="6" id="KW-0256">Endoplasmic reticulum</keyword>
<keyword evidence="11" id="KW-0560">Oxidoreductase</keyword>
<protein>
    <recommendedName>
        <fullName evidence="16">NADPH--hemoprotein reductase</fullName>
        <ecNumber evidence="16">1.6.2.4</ecNumber>
    </recommendedName>
</protein>
<evidence type="ECO:0000256" key="15">
    <source>
        <dbReference type="ARBA" id="ARBA00023221"/>
    </source>
</evidence>
<evidence type="ECO:0000256" key="9">
    <source>
        <dbReference type="ARBA" id="ARBA00022955"/>
    </source>
</evidence>
<dbReference type="SUPFAM" id="SSF52343">
    <property type="entry name" value="Ferredoxin reductase-like, C-terminal NADP-linked domain"/>
    <property type="match status" value="1"/>
</dbReference>
<dbReference type="EMBL" id="MCFG01000038">
    <property type="protein sequence ID" value="ORX85254.1"/>
    <property type="molecule type" value="Genomic_DNA"/>
</dbReference>
<dbReference type="InterPro" id="IPR008254">
    <property type="entry name" value="Flavodoxin/NO_synth"/>
</dbReference>
<evidence type="ECO:0000259" key="17">
    <source>
        <dbReference type="PROSITE" id="PS50902"/>
    </source>
</evidence>
<accession>A0A1Y1XIS3</accession>
<dbReference type="GO" id="GO:0005829">
    <property type="term" value="C:cytosol"/>
    <property type="evidence" value="ECO:0007669"/>
    <property type="project" value="TreeGrafter"/>
</dbReference>
<dbReference type="PRINTS" id="PR00369">
    <property type="entry name" value="FLAVODOXIN"/>
</dbReference>
<evidence type="ECO:0000259" key="18">
    <source>
        <dbReference type="PROSITE" id="PS51384"/>
    </source>
</evidence>
<dbReference type="PROSITE" id="PS50902">
    <property type="entry name" value="FLAVODOXIN_LIKE"/>
    <property type="match status" value="1"/>
</dbReference>
<reference evidence="19 20" key="1">
    <citation type="submission" date="2016-08" db="EMBL/GenBank/DDBJ databases">
        <title>A Parts List for Fungal Cellulosomes Revealed by Comparative Genomics.</title>
        <authorList>
            <consortium name="DOE Joint Genome Institute"/>
            <person name="Haitjema C.H."/>
            <person name="Gilmore S.P."/>
            <person name="Henske J.K."/>
            <person name="Solomon K.V."/>
            <person name="De Groot R."/>
            <person name="Kuo A."/>
            <person name="Mondo S.J."/>
            <person name="Salamov A.A."/>
            <person name="Labutti K."/>
            <person name="Zhao Z."/>
            <person name="Chiniquy J."/>
            <person name="Barry K."/>
            <person name="Brewer H.M."/>
            <person name="Purvine S.O."/>
            <person name="Wright A.T."/>
            <person name="Boxma B."/>
            <person name="Van Alen T."/>
            <person name="Hackstein J.H."/>
            <person name="Baker S.E."/>
            <person name="Grigoriev I.V."/>
            <person name="O'Malley M.A."/>
        </authorList>
    </citation>
    <scope>NUCLEOTIDE SEQUENCE [LARGE SCALE GENOMIC DNA]</scope>
    <source>
        <strain evidence="19 20">S4</strain>
    </source>
</reference>
<dbReference type="Gene3D" id="3.40.50.360">
    <property type="match status" value="1"/>
</dbReference>
<keyword evidence="20" id="KW-1185">Reference proteome</keyword>
<dbReference type="GO" id="GO:0050660">
    <property type="term" value="F:flavin adenine dinucleotide binding"/>
    <property type="evidence" value="ECO:0007669"/>
    <property type="project" value="TreeGrafter"/>
</dbReference>
<dbReference type="PRINTS" id="PR00371">
    <property type="entry name" value="FPNCR"/>
</dbReference>
<keyword evidence="9" id="KW-0444">Lipid biosynthesis</keyword>
<dbReference type="PANTHER" id="PTHR19384">
    <property type="entry name" value="NITRIC OXIDE SYNTHASE-RELATED"/>
    <property type="match status" value="1"/>
</dbReference>
<keyword evidence="3" id="KW-0285">Flavoprotein</keyword>
<dbReference type="InterPro" id="IPR001433">
    <property type="entry name" value="OxRdtase_FAD/NAD-bd"/>
</dbReference>
<keyword evidence="13" id="KW-0472">Membrane</keyword>
<reference evidence="19 20" key="2">
    <citation type="submission" date="2016-08" db="EMBL/GenBank/DDBJ databases">
        <title>Pervasive Adenine N6-methylation of Active Genes in Fungi.</title>
        <authorList>
            <consortium name="DOE Joint Genome Institute"/>
            <person name="Mondo S.J."/>
            <person name="Dannebaum R.O."/>
            <person name="Kuo R.C."/>
            <person name="Labutti K."/>
            <person name="Haridas S."/>
            <person name="Kuo A."/>
            <person name="Salamov A."/>
            <person name="Ahrendt S.R."/>
            <person name="Lipzen A."/>
            <person name="Sullivan W."/>
            <person name="Andreopoulos W.B."/>
            <person name="Clum A."/>
            <person name="Lindquist E."/>
            <person name="Daum C."/>
            <person name="Ramamoorthy G.K."/>
            <person name="Gryganskyi A."/>
            <person name="Culley D."/>
            <person name="Magnuson J.K."/>
            <person name="James T.Y."/>
            <person name="O'Malley M.A."/>
            <person name="Stajich J.E."/>
            <person name="Spatafora J.W."/>
            <person name="Visel A."/>
            <person name="Grigoriev I.V."/>
        </authorList>
    </citation>
    <scope>NUCLEOTIDE SEQUENCE [LARGE SCALE GENOMIC DNA]</scope>
    <source>
        <strain evidence="19 20">S4</strain>
    </source>
</reference>
<keyword evidence="15" id="KW-0753">Steroid metabolism</keyword>
<dbReference type="Proteomes" id="UP000193944">
    <property type="component" value="Unassembled WGS sequence"/>
</dbReference>
<evidence type="ECO:0000256" key="1">
    <source>
        <dbReference type="ARBA" id="ARBA00001917"/>
    </source>
</evidence>
<dbReference type="PROSITE" id="PS51384">
    <property type="entry name" value="FAD_FR"/>
    <property type="match status" value="1"/>
</dbReference>
<evidence type="ECO:0000256" key="8">
    <source>
        <dbReference type="ARBA" id="ARBA00022857"/>
    </source>
</evidence>
<evidence type="ECO:0000256" key="13">
    <source>
        <dbReference type="ARBA" id="ARBA00023136"/>
    </source>
</evidence>
<evidence type="ECO:0000256" key="11">
    <source>
        <dbReference type="ARBA" id="ARBA00023002"/>
    </source>
</evidence>
<keyword evidence="12" id="KW-0756">Sterol biosynthesis</keyword>
<dbReference type="Pfam" id="PF00258">
    <property type="entry name" value="Flavodoxin_1"/>
    <property type="match status" value="1"/>
</dbReference>
<dbReference type="SUPFAM" id="SSF52218">
    <property type="entry name" value="Flavoproteins"/>
    <property type="match status" value="1"/>
</dbReference>
<dbReference type="InterPro" id="IPR039261">
    <property type="entry name" value="FNR_nucleotide-bd"/>
</dbReference>
<evidence type="ECO:0000256" key="4">
    <source>
        <dbReference type="ARBA" id="ARBA00022643"/>
    </source>
</evidence>
<evidence type="ECO:0000256" key="16">
    <source>
        <dbReference type="ARBA" id="ARBA00023797"/>
    </source>
</evidence>
<keyword evidence="14" id="KW-1207">Sterol metabolism</keyword>
<dbReference type="PIRSF" id="PIRSF000208">
    <property type="entry name" value="P450R"/>
    <property type="match status" value="1"/>
</dbReference>
<keyword evidence="7" id="KW-0274">FAD</keyword>
<dbReference type="AlphaFoldDB" id="A0A1Y1XIS3"/>
<dbReference type="InterPro" id="IPR017927">
    <property type="entry name" value="FAD-bd_FR_type"/>
</dbReference>
<organism evidence="19 20">
    <name type="scientific">Anaeromyces robustus</name>
    <dbReference type="NCBI Taxonomy" id="1754192"/>
    <lineage>
        <taxon>Eukaryota</taxon>
        <taxon>Fungi</taxon>
        <taxon>Fungi incertae sedis</taxon>
        <taxon>Chytridiomycota</taxon>
        <taxon>Chytridiomycota incertae sedis</taxon>
        <taxon>Neocallimastigomycetes</taxon>
        <taxon>Neocallimastigales</taxon>
        <taxon>Neocallimastigaceae</taxon>
        <taxon>Anaeromyces</taxon>
    </lineage>
</organism>
<dbReference type="InterPro" id="IPR023173">
    <property type="entry name" value="NADPH_Cyt_P450_Rdtase_alpha"/>
</dbReference>
<evidence type="ECO:0000256" key="7">
    <source>
        <dbReference type="ARBA" id="ARBA00022827"/>
    </source>
</evidence>
<gene>
    <name evidence="19" type="ORF">BCR32DRAFT_325526</name>
</gene>
<evidence type="ECO:0000256" key="5">
    <source>
        <dbReference type="ARBA" id="ARBA00022692"/>
    </source>
</evidence>
<evidence type="ECO:0000313" key="19">
    <source>
        <dbReference type="EMBL" id="ORX85254.1"/>
    </source>
</evidence>
<dbReference type="PANTHER" id="PTHR19384:SF17">
    <property type="entry name" value="NADPH--CYTOCHROME P450 REDUCTASE"/>
    <property type="match status" value="1"/>
</dbReference>
<evidence type="ECO:0000256" key="12">
    <source>
        <dbReference type="ARBA" id="ARBA00023011"/>
    </source>
</evidence>
<dbReference type="Pfam" id="PF00175">
    <property type="entry name" value="NAD_binding_1"/>
    <property type="match status" value="1"/>
</dbReference>
<dbReference type="InterPro" id="IPR023208">
    <property type="entry name" value="P450R"/>
</dbReference>
<keyword evidence="5" id="KW-0812">Transmembrane</keyword>
<dbReference type="InterPro" id="IPR029039">
    <property type="entry name" value="Flavoprotein-like_sf"/>
</dbReference>
<feature type="domain" description="Flavodoxin-like" evidence="17">
    <location>
        <begin position="36"/>
        <end position="194"/>
    </location>
</feature>
<dbReference type="OrthoDB" id="1856718at2759"/>
<evidence type="ECO:0000256" key="2">
    <source>
        <dbReference type="ARBA" id="ARBA00001974"/>
    </source>
</evidence>
<dbReference type="InterPro" id="IPR001094">
    <property type="entry name" value="Flavdoxin-like"/>
</dbReference>
<dbReference type="Gene3D" id="3.40.50.80">
    <property type="entry name" value="Nucleotide-binding domain of ferredoxin-NADP reductase (FNR) module"/>
    <property type="match status" value="1"/>
</dbReference>
<comment type="cofactor">
    <cofactor evidence="1">
        <name>FMN</name>
        <dbReference type="ChEBI" id="CHEBI:58210"/>
    </cofactor>
</comment>
<keyword evidence="10" id="KW-1133">Transmembrane helix</keyword>
<keyword evidence="8" id="KW-0521">NADP</keyword>
<dbReference type="EC" id="1.6.2.4" evidence="16"/>
<evidence type="ECO:0000313" key="20">
    <source>
        <dbReference type="Proteomes" id="UP000193944"/>
    </source>
</evidence>
<keyword evidence="9" id="KW-0443">Lipid metabolism</keyword>
<dbReference type="Gene3D" id="2.40.30.10">
    <property type="entry name" value="Translation factors"/>
    <property type="match status" value="1"/>
</dbReference>
<evidence type="ECO:0000256" key="3">
    <source>
        <dbReference type="ARBA" id="ARBA00022630"/>
    </source>
</evidence>
<evidence type="ECO:0000256" key="6">
    <source>
        <dbReference type="ARBA" id="ARBA00022824"/>
    </source>
</evidence>
<dbReference type="GO" id="GO:0003958">
    <property type="term" value="F:NADPH-hemoprotein reductase activity"/>
    <property type="evidence" value="ECO:0007669"/>
    <property type="project" value="UniProtKB-EC"/>
</dbReference>
<sequence length="745" mass="86166">MGKNYSIDLDKYGEFPREDRESFIKELDEIEEKDVVLVFFGTQTGTAEEFATTFSQEITEKLHIQSLLFDIEEYDMSELLELPLYSKDKGKNVIVSFFMSTYGEGEPTDNAVDFWEWIQNCVENDVNEDKPLKDLSYVLFGLGNKTYEFYNLIGRELNKILKNWGGASIIGEFGEGDDNEDTEGDFQEWKEKMYPCILNYFQSSSSETIENDEPTEFTSSFNIKYIDDINSQKDVFIGELSRDGPRRWGCKDNSIFELNNNNKQEYDVKHPFYAKVSNCKQLFQDCYDSYRINNDIKDTKLWDQDVLEATDICKVEDNKINIKRECLHFDIDISNSNITYNPGDHVAIYPRNNESIVNNLINLLGVTEKADTLITLEKNPKSKSHNTPNISMPCTIRTALTYYLDINAVLKIRQFEIISGYTENSQEKEYYNNIIENFKNTSTNMEKYHKTLSQILKECPETKIPIEVVLGDLLPKITPRYYSISSSPNANPNTLSVTAILVRYPLFTTSSPDLKLNKMVYSEGLCTGYLNSIYKNSQKENAMDQMINELNYDINTLHPPKLMIPISIRESTFKLPRDTTLPIIMIGPGTGIAPFRGFIQERLWQAKQGKNVGKTILFYGCRNRNQDYLYRQELEDIKKELDERKSQNDNNIKSFDLEIINAFSRETDKKVYVQHRLAEHGEIIWELIREKRAHIYICGDASNMARDVQACIENIAKTVGGMGENQANILIKDLKLKGRFHEDVW</sequence>
<proteinExistence type="predicted"/>
<dbReference type="InterPro" id="IPR003097">
    <property type="entry name" value="CysJ-like_FAD-binding"/>
</dbReference>
<comment type="caution">
    <text evidence="19">The sequence shown here is derived from an EMBL/GenBank/DDBJ whole genome shotgun (WGS) entry which is preliminary data.</text>
</comment>
<dbReference type="GO" id="GO:0010181">
    <property type="term" value="F:FMN binding"/>
    <property type="evidence" value="ECO:0007669"/>
    <property type="project" value="InterPro"/>
</dbReference>
<keyword evidence="9" id="KW-0752">Steroid biosynthesis</keyword>
<evidence type="ECO:0000256" key="10">
    <source>
        <dbReference type="ARBA" id="ARBA00022989"/>
    </source>
</evidence>
<dbReference type="SUPFAM" id="SSF63380">
    <property type="entry name" value="Riboflavin synthase domain-like"/>
    <property type="match status" value="1"/>
</dbReference>
<dbReference type="GO" id="GO:0016126">
    <property type="term" value="P:sterol biosynthetic process"/>
    <property type="evidence" value="ECO:0007669"/>
    <property type="project" value="UniProtKB-KW"/>
</dbReference>
<dbReference type="FunFam" id="3.40.50.80:FF:000001">
    <property type="entry name" value="NADPH--cytochrome P450 reductase 1"/>
    <property type="match status" value="1"/>
</dbReference>
<dbReference type="InterPro" id="IPR017938">
    <property type="entry name" value="Riboflavin_synthase-like_b-brl"/>
</dbReference>